<dbReference type="Pfam" id="PF14175">
    <property type="entry name" value="YaaC"/>
    <property type="match status" value="1"/>
</dbReference>
<evidence type="ECO:0008006" key="3">
    <source>
        <dbReference type="Google" id="ProtNLM"/>
    </source>
</evidence>
<organism evidence="1 2">
    <name type="scientific">Siminovitchia fortis</name>
    <dbReference type="NCBI Taxonomy" id="254758"/>
    <lineage>
        <taxon>Bacteria</taxon>
        <taxon>Bacillati</taxon>
        <taxon>Bacillota</taxon>
        <taxon>Bacilli</taxon>
        <taxon>Bacillales</taxon>
        <taxon>Bacillaceae</taxon>
        <taxon>Siminovitchia</taxon>
    </lineage>
</organism>
<dbReference type="Proteomes" id="UP000273811">
    <property type="component" value="Unassembled WGS sequence"/>
</dbReference>
<gene>
    <name evidence="1" type="ORF">D4N35_013175</name>
</gene>
<sequence>MFHFSNYSEVIFLLKHREIWLQYSYFQSASTVQFYLKKCYFYLDNAEAERKSYDNCYPFMYYLEQAQAYYKQASCSPFSIKPVLLFYGFVHLIKAGLLTVDPYYPSSTSVLAHGVTTRKKKKRNYQFFDDEVKIQKNGLCTHFAEKMFQMEYLEGEKFKMGDLLALVPELDDLYLFVHRKRNIILFNNMNGNWHIPAELAHAYHMSEERLKYFLEEKNGGNIHWKPSELAIDGNRSNLNPPFRYHLFKKLYGINISLEQISCIPDLMIHYLLLYNLSMIARYETEWWFDLIKTAADDTYPFIYTFLEITEIKCPWMIYHFLMEKLGFLGKE</sequence>
<dbReference type="InterPro" id="IPR026988">
    <property type="entry name" value="YaaC-like"/>
</dbReference>
<keyword evidence="2" id="KW-1185">Reference proteome</keyword>
<protein>
    <recommendedName>
        <fullName evidence="3">YaaC-like Protein</fullName>
    </recommendedName>
</protein>
<dbReference type="AlphaFoldDB" id="A0A443IN86"/>
<name>A0A443IN86_9BACI</name>
<dbReference type="EMBL" id="QYTU02000032">
    <property type="protein sequence ID" value="RWR07154.1"/>
    <property type="molecule type" value="Genomic_DNA"/>
</dbReference>
<dbReference type="RefSeq" id="WP_120074405.1">
    <property type="nucleotide sequence ID" value="NZ_CP126113.1"/>
</dbReference>
<accession>A0A443IN86</accession>
<evidence type="ECO:0000313" key="1">
    <source>
        <dbReference type="EMBL" id="RWR07154.1"/>
    </source>
</evidence>
<comment type="caution">
    <text evidence="1">The sequence shown here is derived from an EMBL/GenBank/DDBJ whole genome shotgun (WGS) entry which is preliminary data.</text>
</comment>
<reference evidence="1" key="1">
    <citation type="submission" date="2018-12" db="EMBL/GenBank/DDBJ databases">
        <authorList>
            <person name="Sun L."/>
            <person name="Chen Z."/>
        </authorList>
    </citation>
    <scope>NUCLEOTIDE SEQUENCE [LARGE SCALE GENOMIC DNA]</scope>
    <source>
        <strain evidence="1">DSM 16012</strain>
    </source>
</reference>
<evidence type="ECO:0000313" key="2">
    <source>
        <dbReference type="Proteomes" id="UP000273811"/>
    </source>
</evidence>
<dbReference type="OrthoDB" id="2380109at2"/>
<proteinExistence type="predicted"/>